<organism evidence="2 3">
    <name type="scientific">Operophtera brumata</name>
    <name type="common">Winter moth</name>
    <name type="synonym">Phalaena brumata</name>
    <dbReference type="NCBI Taxonomy" id="104452"/>
    <lineage>
        <taxon>Eukaryota</taxon>
        <taxon>Metazoa</taxon>
        <taxon>Ecdysozoa</taxon>
        <taxon>Arthropoda</taxon>
        <taxon>Hexapoda</taxon>
        <taxon>Insecta</taxon>
        <taxon>Pterygota</taxon>
        <taxon>Neoptera</taxon>
        <taxon>Endopterygota</taxon>
        <taxon>Lepidoptera</taxon>
        <taxon>Glossata</taxon>
        <taxon>Ditrysia</taxon>
        <taxon>Geometroidea</taxon>
        <taxon>Geometridae</taxon>
        <taxon>Larentiinae</taxon>
        <taxon>Operophtera</taxon>
    </lineage>
</organism>
<feature type="region of interest" description="Disordered" evidence="1">
    <location>
        <begin position="1"/>
        <end position="23"/>
    </location>
</feature>
<evidence type="ECO:0000313" key="3">
    <source>
        <dbReference type="Proteomes" id="UP000037510"/>
    </source>
</evidence>
<gene>
    <name evidence="2" type="ORF">OBRU01_04828</name>
</gene>
<evidence type="ECO:0000313" key="2">
    <source>
        <dbReference type="EMBL" id="KOB76991.1"/>
    </source>
</evidence>
<feature type="region of interest" description="Disordered" evidence="1">
    <location>
        <begin position="291"/>
        <end position="310"/>
    </location>
</feature>
<reference evidence="2 3" key="1">
    <citation type="journal article" date="2015" name="Genome Biol. Evol.">
        <title>The genome of winter moth (Operophtera brumata) provides a genomic perspective on sexual dimorphism and phenology.</title>
        <authorList>
            <person name="Derks M.F."/>
            <person name="Smit S."/>
            <person name="Salis L."/>
            <person name="Schijlen E."/>
            <person name="Bossers A."/>
            <person name="Mateman C."/>
            <person name="Pijl A.S."/>
            <person name="de Ridder D."/>
            <person name="Groenen M.A."/>
            <person name="Visser M.E."/>
            <person name="Megens H.J."/>
        </authorList>
    </citation>
    <scope>NUCLEOTIDE SEQUENCE [LARGE SCALE GENOMIC DNA]</scope>
    <source>
        <strain evidence="2">WM2013NL</strain>
        <tissue evidence="2">Head and thorax</tissue>
    </source>
</reference>
<feature type="compositionally biased region" description="Polar residues" evidence="1">
    <location>
        <begin position="105"/>
        <end position="124"/>
    </location>
</feature>
<proteinExistence type="predicted"/>
<feature type="region of interest" description="Disordered" evidence="1">
    <location>
        <begin position="82"/>
        <end position="132"/>
    </location>
</feature>
<feature type="region of interest" description="Disordered" evidence="1">
    <location>
        <begin position="43"/>
        <end position="70"/>
    </location>
</feature>
<dbReference type="STRING" id="104452.A0A0L7LP44"/>
<protein>
    <recommendedName>
        <fullName evidence="4">Swi5-dependent recombination DNA repair protein 1 homolog</fullName>
    </recommendedName>
</protein>
<evidence type="ECO:0008006" key="4">
    <source>
        <dbReference type="Google" id="ProtNLM"/>
    </source>
</evidence>
<accession>A0A0L7LP44</accession>
<feature type="compositionally biased region" description="Basic and acidic residues" evidence="1">
    <location>
        <begin position="54"/>
        <end position="70"/>
    </location>
</feature>
<dbReference type="AlphaFoldDB" id="A0A0L7LP44"/>
<keyword evidence="3" id="KW-1185">Reference proteome</keyword>
<feature type="compositionally biased region" description="Polar residues" evidence="1">
    <location>
        <begin position="294"/>
        <end position="303"/>
    </location>
</feature>
<sequence>MQNSSSLKSKPETPKTPGGISKCFLTPCRRVGLSRNWKKKIASPFHSPLISTEPKQENVETRKRKESLEDTLQKNENIESVELSENVGTPTRKVEMPRRKKSKTLLHSITRTAEDCSQPQSPNAEETEEKCVKGNENKEIVVMNVEAEVVSTPVRLKSKYKENAKVNAGDKVMPQVSSPLRLKSKSKNKKNISPTIRSRVKSPISTKANDEAMDIKKGDFENSITLSENKLIEKTNKTDNEKEKLDNIESNAKDRKVKSPNNLTKECIVVIQKKIFKEELKVQKLLDKNEQSKQNESQVLFNDSDSDEVPLNRLNRTETMNDMVKTITIDDDDFTTSKPKAKKTTPKRPVTKKFNLKGKTTAQNGSKDVKAVVNVQEHNILSQSSSDDDDIFEKKRTIIIRKTYDKVIKPLKAKSTGSITQKDIEDLKARIETKKKMVVAHSMQDSKELWELIKKWRKGCQDALMELMDLMKNKCPDQNMEYSQILQTLKIPAMLVGYDSDNDCFLTPDDENIILSMI</sequence>
<evidence type="ECO:0000256" key="1">
    <source>
        <dbReference type="SAM" id="MobiDB-lite"/>
    </source>
</evidence>
<dbReference type="Gene3D" id="6.10.140.1020">
    <property type="match status" value="1"/>
</dbReference>
<name>A0A0L7LP44_OPEBR</name>
<dbReference type="EMBL" id="JTDY01000481">
    <property type="protein sequence ID" value="KOB76991.1"/>
    <property type="molecule type" value="Genomic_DNA"/>
</dbReference>
<dbReference type="Proteomes" id="UP000037510">
    <property type="component" value="Unassembled WGS sequence"/>
</dbReference>
<comment type="caution">
    <text evidence="2">The sequence shown here is derived from an EMBL/GenBank/DDBJ whole genome shotgun (WGS) entry which is preliminary data.</text>
</comment>